<protein>
    <submittedName>
        <fullName evidence="2">Sugar phosphate isomerase/epimerase</fullName>
    </submittedName>
</protein>
<proteinExistence type="predicted"/>
<dbReference type="GO" id="GO:0016853">
    <property type="term" value="F:isomerase activity"/>
    <property type="evidence" value="ECO:0007669"/>
    <property type="project" value="UniProtKB-KW"/>
</dbReference>
<dbReference type="Gene3D" id="3.20.20.150">
    <property type="entry name" value="Divalent-metal-dependent TIM barrel enzymes"/>
    <property type="match status" value="1"/>
</dbReference>
<evidence type="ECO:0000313" key="2">
    <source>
        <dbReference type="EMBL" id="GAA4543101.1"/>
    </source>
</evidence>
<evidence type="ECO:0000259" key="1">
    <source>
        <dbReference type="Pfam" id="PF01261"/>
    </source>
</evidence>
<dbReference type="PANTHER" id="PTHR12110:SF41">
    <property type="entry name" value="INOSOSE DEHYDRATASE"/>
    <property type="match status" value="1"/>
</dbReference>
<keyword evidence="3" id="KW-1185">Reference proteome</keyword>
<sequence>MHVSTNPPLLNLHLGTAPDSWGVWFPDDPAQIPWHRFLDEAAAAGYSAVELGPWGYLPTHAERLRDELGSRGLTLTGATAGTALHRGADALGDALDECRRIAALLVEMDAPYLVTLPAMYSDLYTGELLEPAELTAEQWTLLGQGHSELGRVLLDESGVKQMFHPHADTHVDTEDRVDRFIEVTDPTTVWLCLDTGHIAYAGGDNRAIVAKHSARIGYVHLKSIDPVVLKRVREENLPFAQAVQAGAMVEPDLGEPSMPELLRDLDALSVPLTAIVEHDLYPVAVDVPLPIATRTCAYYAAQGLHPGR</sequence>
<name>A0ABP8RPS5_9PSEU</name>
<dbReference type="InterPro" id="IPR036237">
    <property type="entry name" value="Xyl_isomerase-like_sf"/>
</dbReference>
<gene>
    <name evidence="2" type="ORF">GCM10023175_19360</name>
</gene>
<dbReference type="Proteomes" id="UP001501598">
    <property type="component" value="Unassembled WGS sequence"/>
</dbReference>
<dbReference type="PANTHER" id="PTHR12110">
    <property type="entry name" value="HYDROXYPYRUVATE ISOMERASE"/>
    <property type="match status" value="1"/>
</dbReference>
<organism evidence="2 3">
    <name type="scientific">Pseudonocardia xishanensis</name>
    <dbReference type="NCBI Taxonomy" id="630995"/>
    <lineage>
        <taxon>Bacteria</taxon>
        <taxon>Bacillati</taxon>
        <taxon>Actinomycetota</taxon>
        <taxon>Actinomycetes</taxon>
        <taxon>Pseudonocardiales</taxon>
        <taxon>Pseudonocardiaceae</taxon>
        <taxon>Pseudonocardia</taxon>
    </lineage>
</organism>
<dbReference type="EMBL" id="BAABGT010000027">
    <property type="protein sequence ID" value="GAA4543101.1"/>
    <property type="molecule type" value="Genomic_DNA"/>
</dbReference>
<keyword evidence="2" id="KW-0413">Isomerase</keyword>
<dbReference type="InterPro" id="IPR050312">
    <property type="entry name" value="IolE/XylAMocC-like"/>
</dbReference>
<evidence type="ECO:0000313" key="3">
    <source>
        <dbReference type="Proteomes" id="UP001501598"/>
    </source>
</evidence>
<dbReference type="SUPFAM" id="SSF51658">
    <property type="entry name" value="Xylose isomerase-like"/>
    <property type="match status" value="1"/>
</dbReference>
<reference evidence="3" key="1">
    <citation type="journal article" date="2019" name="Int. J. Syst. Evol. Microbiol.">
        <title>The Global Catalogue of Microorganisms (GCM) 10K type strain sequencing project: providing services to taxonomists for standard genome sequencing and annotation.</title>
        <authorList>
            <consortium name="The Broad Institute Genomics Platform"/>
            <consortium name="The Broad Institute Genome Sequencing Center for Infectious Disease"/>
            <person name="Wu L."/>
            <person name="Ma J."/>
        </authorList>
    </citation>
    <scope>NUCLEOTIDE SEQUENCE [LARGE SCALE GENOMIC DNA]</scope>
    <source>
        <strain evidence="3">JCM 17906</strain>
    </source>
</reference>
<feature type="domain" description="Xylose isomerase-like TIM barrel" evidence="1">
    <location>
        <begin position="38"/>
        <end position="246"/>
    </location>
</feature>
<dbReference type="InterPro" id="IPR013022">
    <property type="entry name" value="Xyl_isomerase-like_TIM-brl"/>
</dbReference>
<accession>A0ABP8RPS5</accession>
<comment type="caution">
    <text evidence="2">The sequence shown here is derived from an EMBL/GenBank/DDBJ whole genome shotgun (WGS) entry which is preliminary data.</text>
</comment>
<dbReference type="Pfam" id="PF01261">
    <property type="entry name" value="AP_endonuc_2"/>
    <property type="match status" value="1"/>
</dbReference>